<dbReference type="NCBIfam" id="NF004524">
    <property type="entry name" value="PRK05869.1"/>
    <property type="match status" value="1"/>
</dbReference>
<evidence type="ECO:0000313" key="11">
    <source>
        <dbReference type="EMBL" id="STZ57369.1"/>
    </source>
</evidence>
<accession>A0A378T9B6</accession>
<dbReference type="CDD" id="cd06558">
    <property type="entry name" value="crotonase-like"/>
    <property type="match status" value="1"/>
</dbReference>
<keyword evidence="12" id="KW-1185">Reference proteome</keyword>
<evidence type="ECO:0000256" key="7">
    <source>
        <dbReference type="ARBA" id="ARBA00023717"/>
    </source>
</evidence>
<sequence length="270" mass="27968">MSLDEAARGTSAGEERPSHQTVRVAREFVSVHTADEHPGIGTILLSRPPDNALTRQAYRELADAAAEVAARADIAAVILFGGHEIFCAGDDVPELRTLSVEEVDSAARVRHRAIEAVAAIPKPTVAAVTGYALGSGLTLALAADWRVGGDNVRVGATEILAGLIPGGGGMARLVRTVGVSRAKDLVYSGRFADAKEAAALGLLDELTAPDHVFDGALAWAQRLAEAPAGPLAAAKAVIDGLVAPRPKRIADERRRYVEVFAAGHPGGDAG</sequence>
<dbReference type="InterPro" id="IPR001753">
    <property type="entry name" value="Enoyl-CoA_hydra/iso"/>
</dbReference>
<comment type="catalytic activity">
    <reaction evidence="6">
        <text>a (3S)-3-hydroxyacyl-CoA = a (2E)-enoyl-CoA + H2O</text>
        <dbReference type="Rhea" id="RHEA:16105"/>
        <dbReference type="ChEBI" id="CHEBI:15377"/>
        <dbReference type="ChEBI" id="CHEBI:57318"/>
        <dbReference type="ChEBI" id="CHEBI:58856"/>
        <dbReference type="EC" id="4.2.1.17"/>
    </reaction>
</comment>
<dbReference type="FunFam" id="3.90.226.10:FF:000009">
    <property type="entry name" value="Carnitinyl-CoA dehydratase"/>
    <property type="match status" value="1"/>
</dbReference>
<dbReference type="PANTHER" id="PTHR11941">
    <property type="entry name" value="ENOYL-COA HYDRATASE-RELATED"/>
    <property type="match status" value="1"/>
</dbReference>
<evidence type="ECO:0000256" key="6">
    <source>
        <dbReference type="ARBA" id="ARBA00023709"/>
    </source>
</evidence>
<protein>
    <recommendedName>
        <fullName evidence="8">Probable enoyl-CoA hydratase EchA17</fullName>
        <ecNumber evidence="3">4.2.1.17</ecNumber>
    </recommendedName>
    <alternativeName>
        <fullName evidence="9">Probable enoyl-CoA hydratase echA17</fullName>
    </alternativeName>
</protein>
<evidence type="ECO:0000256" key="8">
    <source>
        <dbReference type="ARBA" id="ARBA00039456"/>
    </source>
</evidence>
<comment type="function">
    <text evidence="1">Could possibly oxidize fatty acids using specific components.</text>
</comment>
<keyword evidence="4" id="KW-0443">Lipid metabolism</keyword>
<dbReference type="EC" id="4.2.1.17" evidence="3"/>
<organism evidence="11 12">
    <name type="scientific">Mycolicibacterium tokaiense</name>
    <dbReference type="NCBI Taxonomy" id="39695"/>
    <lineage>
        <taxon>Bacteria</taxon>
        <taxon>Bacillati</taxon>
        <taxon>Actinomycetota</taxon>
        <taxon>Actinomycetes</taxon>
        <taxon>Mycobacteriales</taxon>
        <taxon>Mycobacteriaceae</taxon>
        <taxon>Mycolicibacterium</taxon>
    </lineage>
</organism>
<dbReference type="Gene3D" id="1.10.12.10">
    <property type="entry name" value="Lyase 2-enoyl-coa Hydratase, Chain A, domain 2"/>
    <property type="match status" value="1"/>
</dbReference>
<reference evidence="11 12" key="1">
    <citation type="submission" date="2018-06" db="EMBL/GenBank/DDBJ databases">
        <authorList>
            <consortium name="Pathogen Informatics"/>
            <person name="Doyle S."/>
        </authorList>
    </citation>
    <scope>NUCLEOTIDE SEQUENCE [LARGE SCALE GENOMIC DNA]</scope>
    <source>
        <strain evidence="11 12">NCTC10821</strain>
    </source>
</reference>
<comment type="similarity">
    <text evidence="2">Belongs to the enoyl-CoA hydratase/isomerase family.</text>
</comment>
<dbReference type="Proteomes" id="UP000254978">
    <property type="component" value="Unassembled WGS sequence"/>
</dbReference>
<dbReference type="Pfam" id="PF00378">
    <property type="entry name" value="ECH_1"/>
    <property type="match status" value="1"/>
</dbReference>
<feature type="region of interest" description="Disordered" evidence="10">
    <location>
        <begin position="1"/>
        <end position="21"/>
    </location>
</feature>
<evidence type="ECO:0000256" key="4">
    <source>
        <dbReference type="ARBA" id="ARBA00023098"/>
    </source>
</evidence>
<dbReference type="Gene3D" id="3.90.226.10">
    <property type="entry name" value="2-enoyl-CoA Hydratase, Chain A, domain 1"/>
    <property type="match status" value="1"/>
</dbReference>
<evidence type="ECO:0000256" key="5">
    <source>
        <dbReference type="ARBA" id="ARBA00023239"/>
    </source>
</evidence>
<gene>
    <name evidence="11" type="ORF">NCTC10821_00869</name>
</gene>
<dbReference type="InterPro" id="IPR029045">
    <property type="entry name" value="ClpP/crotonase-like_dom_sf"/>
</dbReference>
<evidence type="ECO:0000313" key="12">
    <source>
        <dbReference type="Proteomes" id="UP000254978"/>
    </source>
</evidence>
<dbReference type="AlphaFoldDB" id="A0A378T9B6"/>
<dbReference type="PANTHER" id="PTHR11941:SF169">
    <property type="entry name" value="(7AS)-7A-METHYL-1,5-DIOXO-2,3,5,6,7,7A-HEXAHYDRO-1H-INDENE-CARBOXYL-COA HYDROLASE"/>
    <property type="match status" value="1"/>
</dbReference>
<evidence type="ECO:0000256" key="2">
    <source>
        <dbReference type="ARBA" id="ARBA00005254"/>
    </source>
</evidence>
<keyword evidence="5 11" id="KW-0456">Lyase</keyword>
<dbReference type="SUPFAM" id="SSF52096">
    <property type="entry name" value="ClpP/crotonase"/>
    <property type="match status" value="1"/>
</dbReference>
<evidence type="ECO:0000256" key="9">
    <source>
        <dbReference type="ARBA" id="ARBA00073436"/>
    </source>
</evidence>
<name>A0A378T9B6_9MYCO</name>
<comment type="catalytic activity">
    <reaction evidence="7">
        <text>a 4-saturated-(3S)-3-hydroxyacyl-CoA = a (3E)-enoyl-CoA + H2O</text>
        <dbReference type="Rhea" id="RHEA:20724"/>
        <dbReference type="ChEBI" id="CHEBI:15377"/>
        <dbReference type="ChEBI" id="CHEBI:58521"/>
        <dbReference type="ChEBI" id="CHEBI:137480"/>
        <dbReference type="EC" id="4.2.1.17"/>
    </reaction>
</comment>
<dbReference type="GO" id="GO:0006635">
    <property type="term" value="P:fatty acid beta-oxidation"/>
    <property type="evidence" value="ECO:0007669"/>
    <property type="project" value="TreeGrafter"/>
</dbReference>
<dbReference type="EMBL" id="UGQT01000001">
    <property type="protein sequence ID" value="STZ57369.1"/>
    <property type="molecule type" value="Genomic_DNA"/>
</dbReference>
<evidence type="ECO:0000256" key="3">
    <source>
        <dbReference type="ARBA" id="ARBA00012076"/>
    </source>
</evidence>
<dbReference type="InterPro" id="IPR014748">
    <property type="entry name" value="Enoyl-CoA_hydra_C"/>
</dbReference>
<evidence type="ECO:0000256" key="1">
    <source>
        <dbReference type="ARBA" id="ARBA00002994"/>
    </source>
</evidence>
<evidence type="ECO:0000256" key="10">
    <source>
        <dbReference type="SAM" id="MobiDB-lite"/>
    </source>
</evidence>
<dbReference type="GO" id="GO:0018812">
    <property type="term" value="F:3-hydroxyacyl-CoA dehydratase activity"/>
    <property type="evidence" value="ECO:0007669"/>
    <property type="project" value="RHEA"/>
</dbReference>
<proteinExistence type="inferred from homology"/>